<dbReference type="EMBL" id="JBHSBN010000006">
    <property type="protein sequence ID" value="MFC4106578.1"/>
    <property type="molecule type" value="Genomic_DNA"/>
</dbReference>
<dbReference type="RefSeq" id="WP_377544625.1">
    <property type="nucleotide sequence ID" value="NZ_JBHSBN010000006.1"/>
</dbReference>
<comment type="caution">
    <text evidence="5">The sequence shown here is derived from an EMBL/GenBank/DDBJ whole genome shotgun (WGS) entry which is preliminary data.</text>
</comment>
<dbReference type="SUPFAM" id="SSF53822">
    <property type="entry name" value="Periplasmic binding protein-like I"/>
    <property type="match status" value="1"/>
</dbReference>
<dbReference type="PROSITE" id="PS51318">
    <property type="entry name" value="TAT"/>
    <property type="match status" value="1"/>
</dbReference>
<keyword evidence="2 3" id="KW-0732">Signal</keyword>
<feature type="chain" id="PRO_5045377237" evidence="3">
    <location>
        <begin position="25"/>
        <end position="411"/>
    </location>
</feature>
<gene>
    <name evidence="5" type="ORF">ACFOX0_11600</name>
</gene>
<feature type="signal peptide" evidence="3">
    <location>
        <begin position="1"/>
        <end position="24"/>
    </location>
</feature>
<accession>A0ABV8KKG7</accession>
<dbReference type="PANTHER" id="PTHR30483">
    <property type="entry name" value="LEUCINE-SPECIFIC-BINDING PROTEIN"/>
    <property type="match status" value="1"/>
</dbReference>
<organism evidence="5 6">
    <name type="scientific">Micromonospora zhanjiangensis</name>
    <dbReference type="NCBI Taxonomy" id="1522057"/>
    <lineage>
        <taxon>Bacteria</taxon>
        <taxon>Bacillati</taxon>
        <taxon>Actinomycetota</taxon>
        <taxon>Actinomycetes</taxon>
        <taxon>Micromonosporales</taxon>
        <taxon>Micromonosporaceae</taxon>
        <taxon>Micromonospora</taxon>
    </lineage>
</organism>
<dbReference type="InterPro" id="IPR028082">
    <property type="entry name" value="Peripla_BP_I"/>
</dbReference>
<dbReference type="InterPro" id="IPR051010">
    <property type="entry name" value="BCAA_transport"/>
</dbReference>
<reference evidence="6" key="1">
    <citation type="journal article" date="2019" name="Int. J. Syst. Evol. Microbiol.">
        <title>The Global Catalogue of Microorganisms (GCM) 10K type strain sequencing project: providing services to taxonomists for standard genome sequencing and annotation.</title>
        <authorList>
            <consortium name="The Broad Institute Genomics Platform"/>
            <consortium name="The Broad Institute Genome Sequencing Center for Infectious Disease"/>
            <person name="Wu L."/>
            <person name="Ma J."/>
        </authorList>
    </citation>
    <scope>NUCLEOTIDE SEQUENCE [LARGE SCALE GENOMIC DNA]</scope>
    <source>
        <strain evidence="6">2902at01</strain>
    </source>
</reference>
<evidence type="ECO:0000256" key="2">
    <source>
        <dbReference type="ARBA" id="ARBA00022729"/>
    </source>
</evidence>
<feature type="domain" description="Leucine-binding protein" evidence="4">
    <location>
        <begin position="43"/>
        <end position="396"/>
    </location>
</feature>
<dbReference type="Gene3D" id="3.40.50.2300">
    <property type="match status" value="2"/>
</dbReference>
<comment type="similarity">
    <text evidence="1">Belongs to the leucine-binding protein family.</text>
</comment>
<dbReference type="Pfam" id="PF13458">
    <property type="entry name" value="Peripla_BP_6"/>
    <property type="match status" value="1"/>
</dbReference>
<evidence type="ECO:0000313" key="5">
    <source>
        <dbReference type="EMBL" id="MFC4106578.1"/>
    </source>
</evidence>
<keyword evidence="6" id="KW-1185">Reference proteome</keyword>
<evidence type="ECO:0000259" key="4">
    <source>
        <dbReference type="Pfam" id="PF13458"/>
    </source>
</evidence>
<evidence type="ECO:0000256" key="1">
    <source>
        <dbReference type="ARBA" id="ARBA00010062"/>
    </source>
</evidence>
<protein>
    <submittedName>
        <fullName evidence="5">ABC transporter substrate-binding protein</fullName>
    </submittedName>
</protein>
<evidence type="ECO:0000256" key="3">
    <source>
        <dbReference type="SAM" id="SignalP"/>
    </source>
</evidence>
<name>A0ABV8KKG7_9ACTN</name>
<sequence>MSPLDRRQALKLMAALGATGLASACGTAGGTAADVDDATSDYPIKIGMIAPKSGGYKPIGDELIRGFQLFLDLNDKRLGGHPAELVVADEGESAQSGKAAADSLLSQNVHALTGVVSSPVMLGVRDTIEQARVPLIGSNASPTNLQSVVYIWRTSFVNDEPGKALGPYVAEYLSKLPPSQRRGAGGRVSIISPQYTGGTDAVRGFQQSFGDGATDPRLAEPVWTEYITNPGKNTFKADISRLLQQDPDAVYCFFAGTAAVEFLRQLHAAGYRKQIFGSGFLTEGNVLTELRPAEAEGIITALNYSADINNAANRVFASAFRKAHSAEPTTYAMASYDAAQVLNKAIRIAGDRPTPQDINLAIGQIGQIDSPRGSWQFNQPRTPQQKWYLRRVQRDGETLSNVLINELTALG</sequence>
<dbReference type="Proteomes" id="UP001595868">
    <property type="component" value="Unassembled WGS sequence"/>
</dbReference>
<dbReference type="InterPro" id="IPR028081">
    <property type="entry name" value="Leu-bd"/>
</dbReference>
<dbReference type="PROSITE" id="PS51257">
    <property type="entry name" value="PROKAR_LIPOPROTEIN"/>
    <property type="match status" value="1"/>
</dbReference>
<dbReference type="InterPro" id="IPR006311">
    <property type="entry name" value="TAT_signal"/>
</dbReference>
<dbReference type="PANTHER" id="PTHR30483:SF6">
    <property type="entry name" value="PERIPLASMIC BINDING PROTEIN OF ABC TRANSPORTER FOR NATURAL AMINO ACIDS"/>
    <property type="match status" value="1"/>
</dbReference>
<proteinExistence type="inferred from homology"/>
<evidence type="ECO:0000313" key="6">
    <source>
        <dbReference type="Proteomes" id="UP001595868"/>
    </source>
</evidence>